<reference evidence="2 3" key="1">
    <citation type="submission" date="2019-01" db="EMBL/GenBank/DDBJ databases">
        <title>Sphingomonas mucosissima sp. nov. and Sphingomonas desiccabilis sp. nov., from biological soil crusts in the Colorado Plateau, USA.</title>
        <authorList>
            <person name="Zhu D."/>
        </authorList>
    </citation>
    <scope>NUCLEOTIDE SEQUENCE [LARGE SCALE GENOMIC DNA]</scope>
    <source>
        <strain evidence="2 3">CP1D</strain>
    </source>
</reference>
<feature type="region of interest" description="Disordered" evidence="1">
    <location>
        <begin position="64"/>
        <end position="119"/>
    </location>
</feature>
<feature type="region of interest" description="Disordered" evidence="1">
    <location>
        <begin position="1"/>
        <end position="43"/>
    </location>
</feature>
<protein>
    <submittedName>
        <fullName evidence="2">Uncharacterized protein</fullName>
    </submittedName>
</protein>
<organism evidence="2 3">
    <name type="scientific">Sphingomonas desiccabilis</name>
    <dbReference type="NCBI Taxonomy" id="429134"/>
    <lineage>
        <taxon>Bacteria</taxon>
        <taxon>Pseudomonadati</taxon>
        <taxon>Pseudomonadota</taxon>
        <taxon>Alphaproteobacteria</taxon>
        <taxon>Sphingomonadales</taxon>
        <taxon>Sphingomonadaceae</taxon>
        <taxon>Sphingomonas</taxon>
    </lineage>
</organism>
<evidence type="ECO:0000256" key="1">
    <source>
        <dbReference type="SAM" id="MobiDB-lite"/>
    </source>
</evidence>
<dbReference type="AlphaFoldDB" id="A0A4Q2IPH8"/>
<dbReference type="EMBL" id="SDPT01000004">
    <property type="protein sequence ID" value="RXZ29956.1"/>
    <property type="molecule type" value="Genomic_DNA"/>
</dbReference>
<proteinExistence type="predicted"/>
<name>A0A4Q2IPH8_9SPHN</name>
<accession>A0A4Q2IPH8</accession>
<sequence length="119" mass="13393">MPKEQDDAVRPVRCADLHNRSRNPDQRLRHPAERRQHPLQPGDYAVARVPRICRRTRRQACPTLCRPEPRPPARRTARSPAAPRARPAERGRGPVRRGHGLRAGRCLPRPNAFGACGPG</sequence>
<dbReference type="Proteomes" id="UP000292347">
    <property type="component" value="Unassembled WGS sequence"/>
</dbReference>
<keyword evidence="3" id="KW-1185">Reference proteome</keyword>
<feature type="compositionally biased region" description="Basic and acidic residues" evidence="1">
    <location>
        <begin position="1"/>
        <end position="36"/>
    </location>
</feature>
<gene>
    <name evidence="2" type="ORF">EO081_16605</name>
</gene>
<evidence type="ECO:0000313" key="3">
    <source>
        <dbReference type="Proteomes" id="UP000292347"/>
    </source>
</evidence>
<feature type="compositionally biased region" description="Basic residues" evidence="1">
    <location>
        <begin position="93"/>
        <end position="102"/>
    </location>
</feature>
<comment type="caution">
    <text evidence="2">The sequence shown here is derived from an EMBL/GenBank/DDBJ whole genome shotgun (WGS) entry which is preliminary data.</text>
</comment>
<evidence type="ECO:0000313" key="2">
    <source>
        <dbReference type="EMBL" id="RXZ29956.1"/>
    </source>
</evidence>